<dbReference type="AlphaFoldDB" id="A0A162KTI5"/>
<dbReference type="STRING" id="1763538.LPB68_13560"/>
<dbReference type="EMBL" id="LSFN01000036">
    <property type="protein sequence ID" value="OAB71775.1"/>
    <property type="molecule type" value="Genomic_DNA"/>
</dbReference>
<dbReference type="InterPro" id="IPR004358">
    <property type="entry name" value="Sig_transdc_His_kin-like_C"/>
</dbReference>
<dbReference type="InterPro" id="IPR050736">
    <property type="entry name" value="Sensor_HK_Regulatory"/>
</dbReference>
<dbReference type="CDD" id="cd00082">
    <property type="entry name" value="HisKA"/>
    <property type="match status" value="1"/>
</dbReference>
<dbReference type="NCBIfam" id="TIGR00229">
    <property type="entry name" value="sensory_box"/>
    <property type="match status" value="1"/>
</dbReference>
<dbReference type="Pfam" id="PF02518">
    <property type="entry name" value="HATPase_c"/>
    <property type="match status" value="1"/>
</dbReference>
<comment type="subcellular location">
    <subcellularLocation>
        <location evidence="2">Cell membrane</location>
        <topology evidence="2">Multi-pass membrane protein</topology>
    </subcellularLocation>
</comment>
<dbReference type="InterPro" id="IPR035965">
    <property type="entry name" value="PAS-like_dom_sf"/>
</dbReference>
<organism evidence="12 13">
    <name type="scientific">Paenibacillus crassostreae</name>
    <dbReference type="NCBI Taxonomy" id="1763538"/>
    <lineage>
        <taxon>Bacteria</taxon>
        <taxon>Bacillati</taxon>
        <taxon>Bacillota</taxon>
        <taxon>Bacilli</taxon>
        <taxon>Bacillales</taxon>
        <taxon>Paenibacillaceae</taxon>
        <taxon>Paenibacillus</taxon>
    </lineage>
</organism>
<dbReference type="GO" id="GO:0005886">
    <property type="term" value="C:plasma membrane"/>
    <property type="evidence" value="ECO:0007669"/>
    <property type="project" value="UniProtKB-SubCell"/>
</dbReference>
<dbReference type="Gene3D" id="3.30.565.10">
    <property type="entry name" value="Histidine kinase-like ATPase, C-terminal domain"/>
    <property type="match status" value="1"/>
</dbReference>
<comment type="catalytic activity">
    <reaction evidence="1">
        <text>ATP + protein L-histidine = ADP + protein N-phospho-L-histidine.</text>
        <dbReference type="EC" id="2.7.13.3"/>
    </reaction>
</comment>
<dbReference type="SUPFAM" id="SSF55874">
    <property type="entry name" value="ATPase domain of HSP90 chaperone/DNA topoisomerase II/histidine kinase"/>
    <property type="match status" value="1"/>
</dbReference>
<dbReference type="KEGG" id="pcx:LPB68_13560"/>
<dbReference type="GO" id="GO:0005524">
    <property type="term" value="F:ATP binding"/>
    <property type="evidence" value="ECO:0007669"/>
    <property type="project" value="UniProtKB-KW"/>
</dbReference>
<keyword evidence="6" id="KW-0547">Nucleotide-binding</keyword>
<feature type="transmembrane region" description="Helical" evidence="10">
    <location>
        <begin position="100"/>
        <end position="124"/>
    </location>
</feature>
<dbReference type="PANTHER" id="PTHR43711">
    <property type="entry name" value="TWO-COMPONENT HISTIDINE KINASE"/>
    <property type="match status" value="1"/>
</dbReference>
<proteinExistence type="predicted"/>
<evidence type="ECO:0000259" key="11">
    <source>
        <dbReference type="PROSITE" id="PS50109"/>
    </source>
</evidence>
<dbReference type="Proteomes" id="UP000077134">
    <property type="component" value="Unassembled WGS sequence"/>
</dbReference>
<reference evidence="12 13" key="1">
    <citation type="submission" date="2016-02" db="EMBL/GenBank/DDBJ databases">
        <title>Paenibacillus sp. LPB0068, isolated from Crassostrea gigas.</title>
        <authorList>
            <person name="Shin S.-K."/>
            <person name="Yi H."/>
        </authorList>
    </citation>
    <scope>NUCLEOTIDE SEQUENCE [LARGE SCALE GENOMIC DNA]</scope>
    <source>
        <strain evidence="12 13">LPB0068</strain>
    </source>
</reference>
<evidence type="ECO:0000256" key="9">
    <source>
        <dbReference type="ARBA" id="ARBA00023012"/>
    </source>
</evidence>
<evidence type="ECO:0000313" key="13">
    <source>
        <dbReference type="Proteomes" id="UP000077134"/>
    </source>
</evidence>
<feature type="transmembrane region" description="Helical" evidence="10">
    <location>
        <begin position="210"/>
        <end position="229"/>
    </location>
</feature>
<dbReference type="Pfam" id="PF13596">
    <property type="entry name" value="PAS_10"/>
    <property type="match status" value="1"/>
</dbReference>
<keyword evidence="10" id="KW-0472">Membrane</keyword>
<evidence type="ECO:0000256" key="6">
    <source>
        <dbReference type="ARBA" id="ARBA00022741"/>
    </source>
</evidence>
<name>A0A162KTI5_9BACL</name>
<evidence type="ECO:0000313" key="12">
    <source>
        <dbReference type="EMBL" id="OAB71775.1"/>
    </source>
</evidence>
<keyword evidence="10" id="KW-1133">Transmembrane helix</keyword>
<accession>A0A162KTI5</accession>
<evidence type="ECO:0000256" key="5">
    <source>
        <dbReference type="ARBA" id="ARBA00022679"/>
    </source>
</evidence>
<evidence type="ECO:0000256" key="1">
    <source>
        <dbReference type="ARBA" id="ARBA00000085"/>
    </source>
</evidence>
<dbReference type="Pfam" id="PF00512">
    <property type="entry name" value="HisKA"/>
    <property type="match status" value="1"/>
</dbReference>
<dbReference type="InterPro" id="IPR036097">
    <property type="entry name" value="HisK_dim/P_sf"/>
</dbReference>
<keyword evidence="8" id="KW-0067">ATP-binding</keyword>
<keyword evidence="4" id="KW-0597">Phosphoprotein</keyword>
<dbReference type="SUPFAM" id="SSF55785">
    <property type="entry name" value="PYP-like sensor domain (PAS domain)"/>
    <property type="match status" value="1"/>
</dbReference>
<evidence type="ECO:0000256" key="3">
    <source>
        <dbReference type="ARBA" id="ARBA00012438"/>
    </source>
</evidence>
<dbReference type="PROSITE" id="PS50109">
    <property type="entry name" value="HIS_KIN"/>
    <property type="match status" value="1"/>
</dbReference>
<dbReference type="InterPro" id="IPR003661">
    <property type="entry name" value="HisK_dim/P_dom"/>
</dbReference>
<keyword evidence="13" id="KW-1185">Reference proteome</keyword>
<keyword evidence="9" id="KW-0902">Two-component regulatory system</keyword>
<dbReference type="Gene3D" id="3.30.450.20">
    <property type="entry name" value="PAS domain"/>
    <property type="match status" value="1"/>
</dbReference>
<evidence type="ECO:0000256" key="2">
    <source>
        <dbReference type="ARBA" id="ARBA00004651"/>
    </source>
</evidence>
<gene>
    <name evidence="12" type="ORF">PNBC_17330</name>
</gene>
<feature type="transmembrane region" description="Helical" evidence="10">
    <location>
        <begin position="144"/>
        <end position="169"/>
    </location>
</feature>
<keyword evidence="10" id="KW-0812">Transmembrane</keyword>
<keyword evidence="7" id="KW-0418">Kinase</keyword>
<dbReference type="InterPro" id="IPR036890">
    <property type="entry name" value="HATPase_C_sf"/>
</dbReference>
<dbReference type="InterPro" id="IPR003594">
    <property type="entry name" value="HATPase_dom"/>
</dbReference>
<evidence type="ECO:0000256" key="8">
    <source>
        <dbReference type="ARBA" id="ARBA00022840"/>
    </source>
</evidence>
<dbReference type="EC" id="2.7.13.3" evidence="3"/>
<dbReference type="RefSeq" id="WP_068660345.1">
    <property type="nucleotide sequence ID" value="NZ_CP017770.1"/>
</dbReference>
<comment type="caution">
    <text evidence="12">The sequence shown here is derived from an EMBL/GenBank/DDBJ whole genome shotgun (WGS) entry which is preliminary data.</text>
</comment>
<evidence type="ECO:0000256" key="4">
    <source>
        <dbReference type="ARBA" id="ARBA00022553"/>
    </source>
</evidence>
<dbReference type="FunFam" id="3.30.565.10:FF:000006">
    <property type="entry name" value="Sensor histidine kinase WalK"/>
    <property type="match status" value="1"/>
</dbReference>
<dbReference type="Gene3D" id="1.10.287.130">
    <property type="match status" value="1"/>
</dbReference>
<keyword evidence="5" id="KW-0808">Transferase</keyword>
<dbReference type="SMART" id="SM00388">
    <property type="entry name" value="HisKA"/>
    <property type="match status" value="1"/>
</dbReference>
<dbReference type="PRINTS" id="PR00344">
    <property type="entry name" value="BCTRLSENSOR"/>
</dbReference>
<evidence type="ECO:0000256" key="10">
    <source>
        <dbReference type="SAM" id="Phobius"/>
    </source>
</evidence>
<dbReference type="PANTHER" id="PTHR43711:SF31">
    <property type="entry name" value="HISTIDINE KINASE"/>
    <property type="match status" value="1"/>
</dbReference>
<dbReference type="GO" id="GO:0000155">
    <property type="term" value="F:phosphorelay sensor kinase activity"/>
    <property type="evidence" value="ECO:0007669"/>
    <property type="project" value="InterPro"/>
</dbReference>
<feature type="domain" description="Histidine kinase" evidence="11">
    <location>
        <begin position="369"/>
        <end position="586"/>
    </location>
</feature>
<feature type="transmembrane region" description="Helical" evidence="10">
    <location>
        <begin position="65"/>
        <end position="88"/>
    </location>
</feature>
<dbReference type="SUPFAM" id="SSF47384">
    <property type="entry name" value="Homodimeric domain of signal transducing histidine kinase"/>
    <property type="match status" value="1"/>
</dbReference>
<feature type="transmembrane region" description="Helical" evidence="10">
    <location>
        <begin position="6"/>
        <end position="24"/>
    </location>
</feature>
<dbReference type="SMART" id="SM00387">
    <property type="entry name" value="HATPase_c"/>
    <property type="match status" value="1"/>
</dbReference>
<feature type="transmembrane region" description="Helical" evidence="10">
    <location>
        <begin position="181"/>
        <end position="204"/>
    </location>
</feature>
<sequence>MSIGKYLFALLLVATCLMLFISYLSFRKRKLLVAKFNALMMLAASFYSFGYAFEIISEDIEIIKFWLSFEYIGIPFITTFWLILVIYFTGYQKVLKRWVWLLLFLIPVLTFLLQLTNDLHYLFYRNIMMDYSSIIPTVDSLKGPWYWVHICYIYIQVIVGMTLFVMMYLKAVPLVRKQITVIILGAVAPWISNLVYVFGIFGLHVDLTPFGFTLSGILYIWGIYQFNLLRLAPIALQKVYETMQDGVVFLDYDNNIINYNEAAQEVFEELHDMKGNKGSAYHVFSNYPELLQKIIVLENSDIQITITRKEETRYYHLKVSLIYDKGQITLGKMLIFSDITQLIDYQEKLQSNVNQLAELNAFKDKLFTVVAHDIRDPLAVLVNLTEILDEEMKTVGSENIEIFQEVSGQVRNTYTLVENLLDWFRSQSGKIMFNPLVWDLSSIVQQFIHSITIRSEIKEIKITFKIDDEIQVFADKEILNLILRNLLSNAIKFTDIGGNIHIGAIKKGDQVIISVRDSGVGIDSVIVKSLFHKALDAPSQGTKGEKGTGLGLFLSSEFIQMHGGEIWVESIQGEGSTFFFSLPVNEAGRNTKSRLEREFDLTWKS</sequence>
<dbReference type="InterPro" id="IPR005467">
    <property type="entry name" value="His_kinase_dom"/>
</dbReference>
<dbReference type="InterPro" id="IPR031621">
    <property type="entry name" value="HisKA_7TM"/>
</dbReference>
<dbReference type="InterPro" id="IPR000014">
    <property type="entry name" value="PAS"/>
</dbReference>
<evidence type="ECO:0000256" key="7">
    <source>
        <dbReference type="ARBA" id="ARBA00022777"/>
    </source>
</evidence>
<dbReference type="Pfam" id="PF16927">
    <property type="entry name" value="HisKA_7TM"/>
    <property type="match status" value="1"/>
</dbReference>
<feature type="transmembrane region" description="Helical" evidence="10">
    <location>
        <begin position="36"/>
        <end position="53"/>
    </location>
</feature>
<protein>
    <recommendedName>
        <fullName evidence="3">histidine kinase</fullName>
        <ecNumber evidence="3">2.7.13.3</ecNumber>
    </recommendedName>
</protein>